<dbReference type="RefSeq" id="WP_269062834.1">
    <property type="nucleotide sequence ID" value="NZ_JBJDPD010000002.1"/>
</dbReference>
<keyword evidence="3" id="KW-0460">Magnesium</keyword>
<organism evidence="4 5">
    <name type="scientific">Psychrobacter namhaensis</name>
    <dbReference type="NCBI Taxonomy" id="292734"/>
    <lineage>
        <taxon>Bacteria</taxon>
        <taxon>Pseudomonadati</taxon>
        <taxon>Pseudomonadota</taxon>
        <taxon>Gammaproteobacteria</taxon>
        <taxon>Moraxellales</taxon>
        <taxon>Moraxellaceae</taxon>
        <taxon>Psychrobacter</taxon>
    </lineage>
</organism>
<name>A0ABW8L5Y5_9GAMM</name>
<reference evidence="4 5" key="1">
    <citation type="submission" date="2024-11" db="EMBL/GenBank/DDBJ databases">
        <title>The Natural Products Discovery Center: Release of the First 8490 Sequenced Strains for Exploring Actinobacteria Biosynthetic Diversity.</title>
        <authorList>
            <person name="Kalkreuter E."/>
            <person name="Kautsar S.A."/>
            <person name="Yang D."/>
            <person name="Bader C.D."/>
            <person name="Teijaro C.N."/>
            <person name="Fluegel L."/>
            <person name="Davis C.M."/>
            <person name="Simpson J.R."/>
            <person name="Lauterbach L."/>
            <person name="Steele A.D."/>
            <person name="Gui C."/>
            <person name="Meng S."/>
            <person name="Li G."/>
            <person name="Viehrig K."/>
            <person name="Ye F."/>
            <person name="Su P."/>
            <person name="Kiefer A.F."/>
            <person name="Nichols A."/>
            <person name="Cepeda A.J."/>
            <person name="Yan W."/>
            <person name="Fan B."/>
            <person name="Jiang Y."/>
            <person name="Adhikari A."/>
            <person name="Zheng C.-J."/>
            <person name="Schuster L."/>
            <person name="Cowan T.M."/>
            <person name="Smanski M.J."/>
            <person name="Chevrette M.G."/>
            <person name="De Carvalho L.P.S."/>
            <person name="Shen B."/>
        </authorList>
    </citation>
    <scope>NUCLEOTIDE SEQUENCE [LARGE SCALE GENOMIC DNA]</scope>
    <source>
        <strain evidence="4 5">NPDC077433</strain>
    </source>
</reference>
<dbReference type="SUPFAM" id="SSF56784">
    <property type="entry name" value="HAD-like"/>
    <property type="match status" value="1"/>
</dbReference>
<evidence type="ECO:0000256" key="1">
    <source>
        <dbReference type="ARBA" id="ARBA00022723"/>
    </source>
</evidence>
<dbReference type="NCBIfam" id="TIGR01486">
    <property type="entry name" value="HAD-SF-IIB-MPGP"/>
    <property type="match status" value="1"/>
</dbReference>
<dbReference type="Gene3D" id="3.30.980.20">
    <property type="entry name" value="Putative mannosyl-3-phosphoglycerate phosphatase, domain 2"/>
    <property type="match status" value="1"/>
</dbReference>
<dbReference type="Pfam" id="PF08282">
    <property type="entry name" value="Hydrolase_3"/>
    <property type="match status" value="1"/>
</dbReference>
<dbReference type="InterPro" id="IPR006381">
    <property type="entry name" value="HAD-SF-IIB-MPGP"/>
</dbReference>
<dbReference type="InterPro" id="IPR036412">
    <property type="entry name" value="HAD-like_sf"/>
</dbReference>
<gene>
    <name evidence="4" type="ORF">ACI2I3_02265</name>
</gene>
<dbReference type="SFLD" id="SFLDG01140">
    <property type="entry name" value="C2.B:_Phosphomannomutase_and_P"/>
    <property type="match status" value="1"/>
</dbReference>
<dbReference type="Gene3D" id="3.40.50.1000">
    <property type="entry name" value="HAD superfamily/HAD-like"/>
    <property type="match status" value="1"/>
</dbReference>
<protein>
    <submittedName>
        <fullName evidence="4">HAD-IIB family hydrolase</fullName>
    </submittedName>
</protein>
<keyword evidence="5" id="KW-1185">Reference proteome</keyword>
<dbReference type="PROSITE" id="PS01228">
    <property type="entry name" value="COF_1"/>
    <property type="match status" value="1"/>
</dbReference>
<evidence type="ECO:0000256" key="2">
    <source>
        <dbReference type="ARBA" id="ARBA00022801"/>
    </source>
</evidence>
<dbReference type="GO" id="GO:0016787">
    <property type="term" value="F:hydrolase activity"/>
    <property type="evidence" value="ECO:0007669"/>
    <property type="project" value="UniProtKB-KW"/>
</dbReference>
<dbReference type="InterPro" id="IPR006379">
    <property type="entry name" value="HAD-SF_hydro_IIB"/>
</dbReference>
<evidence type="ECO:0000256" key="3">
    <source>
        <dbReference type="ARBA" id="ARBA00022842"/>
    </source>
</evidence>
<dbReference type="SFLD" id="SFLDG01142">
    <property type="entry name" value="C2.B.2:_Mannosyl-3-phosphoglyc"/>
    <property type="match status" value="1"/>
</dbReference>
<comment type="caution">
    <text evidence="4">The sequence shown here is derived from an EMBL/GenBank/DDBJ whole genome shotgun (WGS) entry which is preliminary data.</text>
</comment>
<dbReference type="InterPro" id="IPR023214">
    <property type="entry name" value="HAD_sf"/>
</dbReference>
<dbReference type="PANTHER" id="PTHR10000">
    <property type="entry name" value="PHOSPHOSERINE PHOSPHATASE"/>
    <property type="match status" value="1"/>
</dbReference>
<dbReference type="EMBL" id="JBJDPD010000002">
    <property type="protein sequence ID" value="MFK4000158.1"/>
    <property type="molecule type" value="Genomic_DNA"/>
</dbReference>
<evidence type="ECO:0000313" key="5">
    <source>
        <dbReference type="Proteomes" id="UP001620234"/>
    </source>
</evidence>
<dbReference type="Proteomes" id="UP001620234">
    <property type="component" value="Unassembled WGS sequence"/>
</dbReference>
<sequence>MKKRYLVFTDLDGTLLNHQDYSFAPAKEALALLKYRSIPLIIATSKTFSEVVVLQKELGMRQPFIVENGAGIFVPSECVLAKEVAFKEEWIKFSKAHSYIELRLFFTQMKRSYSIKGFGDMSVDEVIQHTGLPREESLNAMKRDFSEPFLMQDERELEALKKEANEEGFDIVKGGRFLHLVSLLQDKANAMLTLAHMYEEYYNQKCTKIALGDSANDFTMIKKADIGVLVPLYDGSFSAIGNADIKRADYPGPKGWNSSILEIFDGL</sequence>
<dbReference type="SFLD" id="SFLDS00003">
    <property type="entry name" value="Haloacid_Dehalogenase"/>
    <property type="match status" value="1"/>
</dbReference>
<accession>A0ABW8L5Y5</accession>
<keyword evidence="2 4" id="KW-0378">Hydrolase</keyword>
<dbReference type="NCBIfam" id="TIGR01484">
    <property type="entry name" value="HAD-SF-IIB"/>
    <property type="match status" value="1"/>
</dbReference>
<keyword evidence="1" id="KW-0479">Metal-binding</keyword>
<dbReference type="PANTHER" id="PTHR10000:SF8">
    <property type="entry name" value="HAD SUPERFAMILY HYDROLASE-LIKE, TYPE 3"/>
    <property type="match status" value="1"/>
</dbReference>
<evidence type="ECO:0000313" key="4">
    <source>
        <dbReference type="EMBL" id="MFK4000158.1"/>
    </source>
</evidence>
<proteinExistence type="predicted"/>